<sequence>MSQSVSPEEPEVYESDLKQQEIDETPKDERFNKSLNRFERSLESVEEQIVHLIVAREPQVQFEPKLELITHGLADVMKVMRIMEDMIKPFETQKSDGGIDWGIVQSKIKRHTMIFQNLIAACGTGEPRIIADELN</sequence>
<dbReference type="Proteomes" id="UP000001072">
    <property type="component" value="Unassembled WGS sequence"/>
</dbReference>
<dbReference type="KEGG" id="mlr:MELLADRAFT_102064"/>
<dbReference type="EMBL" id="GL883091">
    <property type="protein sequence ID" value="EGG12184.1"/>
    <property type="molecule type" value="Genomic_DNA"/>
</dbReference>
<protein>
    <submittedName>
        <fullName evidence="2">Uncharacterized protein</fullName>
    </submittedName>
</protein>
<feature type="compositionally biased region" description="Basic and acidic residues" evidence="1">
    <location>
        <begin position="15"/>
        <end position="31"/>
    </location>
</feature>
<proteinExistence type="predicted"/>
<dbReference type="AlphaFoldDB" id="F4R5W3"/>
<name>F4R5W3_MELLP</name>
<evidence type="ECO:0000313" key="2">
    <source>
        <dbReference type="EMBL" id="EGG12184.1"/>
    </source>
</evidence>
<evidence type="ECO:0000313" key="3">
    <source>
        <dbReference type="Proteomes" id="UP000001072"/>
    </source>
</evidence>
<dbReference type="RefSeq" id="XP_007404559.1">
    <property type="nucleotide sequence ID" value="XM_007404497.1"/>
</dbReference>
<dbReference type="HOGENOM" id="CLU_1731892_0_0_1"/>
<reference evidence="3" key="1">
    <citation type="journal article" date="2011" name="Proc. Natl. Acad. Sci. U.S.A.">
        <title>Obligate biotrophy features unraveled by the genomic analysis of rust fungi.</title>
        <authorList>
            <person name="Duplessis S."/>
            <person name="Cuomo C.A."/>
            <person name="Lin Y.-C."/>
            <person name="Aerts A."/>
            <person name="Tisserant E."/>
            <person name="Veneault-Fourrey C."/>
            <person name="Joly D.L."/>
            <person name="Hacquard S."/>
            <person name="Amselem J."/>
            <person name="Cantarel B.L."/>
            <person name="Chiu R."/>
            <person name="Coutinho P.M."/>
            <person name="Feau N."/>
            <person name="Field M."/>
            <person name="Frey P."/>
            <person name="Gelhaye E."/>
            <person name="Goldberg J."/>
            <person name="Grabherr M.G."/>
            <person name="Kodira C.D."/>
            <person name="Kohler A."/>
            <person name="Kuees U."/>
            <person name="Lindquist E.A."/>
            <person name="Lucas S.M."/>
            <person name="Mago R."/>
            <person name="Mauceli E."/>
            <person name="Morin E."/>
            <person name="Murat C."/>
            <person name="Pangilinan J.L."/>
            <person name="Park R."/>
            <person name="Pearson M."/>
            <person name="Quesneville H."/>
            <person name="Rouhier N."/>
            <person name="Sakthikumar S."/>
            <person name="Salamov A.A."/>
            <person name="Schmutz J."/>
            <person name="Selles B."/>
            <person name="Shapiro H."/>
            <person name="Tanguay P."/>
            <person name="Tuskan G.A."/>
            <person name="Henrissat B."/>
            <person name="Van de Peer Y."/>
            <person name="Rouze P."/>
            <person name="Ellis J.G."/>
            <person name="Dodds P.N."/>
            <person name="Schein J.E."/>
            <person name="Zhong S."/>
            <person name="Hamelin R.C."/>
            <person name="Grigoriev I.V."/>
            <person name="Szabo L.J."/>
            <person name="Martin F."/>
        </authorList>
    </citation>
    <scope>NUCLEOTIDE SEQUENCE [LARGE SCALE GENOMIC DNA]</scope>
    <source>
        <strain evidence="3">98AG31 / pathotype 3-4-7</strain>
    </source>
</reference>
<feature type="region of interest" description="Disordered" evidence="1">
    <location>
        <begin position="1"/>
        <end position="31"/>
    </location>
</feature>
<organism evidence="3">
    <name type="scientific">Melampsora larici-populina (strain 98AG31 / pathotype 3-4-7)</name>
    <name type="common">Poplar leaf rust fungus</name>
    <dbReference type="NCBI Taxonomy" id="747676"/>
    <lineage>
        <taxon>Eukaryota</taxon>
        <taxon>Fungi</taxon>
        <taxon>Dikarya</taxon>
        <taxon>Basidiomycota</taxon>
        <taxon>Pucciniomycotina</taxon>
        <taxon>Pucciniomycetes</taxon>
        <taxon>Pucciniales</taxon>
        <taxon>Melampsoraceae</taxon>
        <taxon>Melampsora</taxon>
    </lineage>
</organism>
<dbReference type="VEuPathDB" id="FungiDB:MELLADRAFT_102064"/>
<dbReference type="GeneID" id="18921554"/>
<accession>F4R5W3</accession>
<evidence type="ECO:0000256" key="1">
    <source>
        <dbReference type="SAM" id="MobiDB-lite"/>
    </source>
</evidence>
<gene>
    <name evidence="2" type="ORF">MELLADRAFT_102064</name>
</gene>
<dbReference type="InParanoid" id="F4R5W3"/>
<keyword evidence="3" id="KW-1185">Reference proteome</keyword>